<reference evidence="10 11" key="1">
    <citation type="journal article" date="2018" name="BMC Genomics">
        <title>The genome of Naegleria lovaniensis, the basis for a comparative approach to unravel pathogenicity factors of the human pathogenic amoeba N. fowleri.</title>
        <authorList>
            <person name="Liechti N."/>
            <person name="Schurch N."/>
            <person name="Bruggmann R."/>
            <person name="Wittwer M."/>
        </authorList>
    </citation>
    <scope>NUCLEOTIDE SEQUENCE [LARGE SCALE GENOMIC DNA]</scope>
    <source>
        <strain evidence="10 11">ATCC 30569</strain>
    </source>
</reference>
<evidence type="ECO:0000256" key="3">
    <source>
        <dbReference type="ARBA" id="ARBA00022723"/>
    </source>
</evidence>
<evidence type="ECO:0000256" key="1">
    <source>
        <dbReference type="ARBA" id="ARBA00004496"/>
    </source>
</evidence>
<dbReference type="PANTHER" id="PTHR12170:SF2">
    <property type="entry name" value="E3 UBIQUITIN-PROTEIN TRANSFERASE MAEA"/>
    <property type="match status" value="1"/>
</dbReference>
<dbReference type="SMART" id="SM00668">
    <property type="entry name" value="CTLH"/>
    <property type="match status" value="1"/>
</dbReference>
<accession>A0AA88GHY4</accession>
<feature type="zinc finger region" description="RING-Gid-type" evidence="6">
    <location>
        <begin position="378"/>
        <end position="449"/>
    </location>
</feature>
<keyword evidence="3" id="KW-0479">Metal-binding</keyword>
<dbReference type="InterPro" id="IPR044063">
    <property type="entry name" value="ZF_RING_GID"/>
</dbReference>
<dbReference type="PROSITE" id="PS50896">
    <property type="entry name" value="LISH"/>
    <property type="match status" value="1"/>
</dbReference>
<keyword evidence="4 6" id="KW-0863">Zinc-finger</keyword>
<evidence type="ECO:0000313" key="11">
    <source>
        <dbReference type="Proteomes" id="UP000816034"/>
    </source>
</evidence>
<dbReference type="PROSITE" id="PS51867">
    <property type="entry name" value="ZF_RING_GID"/>
    <property type="match status" value="1"/>
</dbReference>
<evidence type="ECO:0000256" key="4">
    <source>
        <dbReference type="ARBA" id="ARBA00022771"/>
    </source>
</evidence>
<evidence type="ECO:0000313" key="10">
    <source>
        <dbReference type="EMBL" id="KAG2377460.1"/>
    </source>
</evidence>
<dbReference type="RefSeq" id="XP_044544722.1">
    <property type="nucleotide sequence ID" value="XM_044699551.1"/>
</dbReference>
<keyword evidence="5" id="KW-0862">Zinc</keyword>
<feature type="region of interest" description="Disordered" evidence="7">
    <location>
        <begin position="1"/>
        <end position="40"/>
    </location>
</feature>
<comment type="caution">
    <text evidence="10">The sequence shown here is derived from an EMBL/GenBank/DDBJ whole genome shotgun (WGS) entry which is preliminary data.</text>
</comment>
<sequence length="464" mass="52777">MFSSQSQQSSQSSEKPSNPSGGGDTSGASAPAQQPASSGLKHSTLKELEMEFSLLRVPLEMANREFRSSQKSVEKDLGILEKAVREMIQKATKQNVSAQDQSVFLDKVVTKLRGVKRKLEETDVLETNYLNNCKERLDHLEQYPIITGAISRRKSISNITEHEYQLLAEWRRTRVNRVIVDYLLRFGHYDTALALSESEHIKHLVDVEVFTRVKHIIESLMNKDCSEALKWCSENRSRLRKISSNLEFNLRIQEFIELSKKDKKVEAIMHARKHLTSSSSSQSDSKKNAEEESVSLTPEQTNMVKKVMASLVFGPSTPIPGYKELYEDSRWNELIEQFKSDNYQLHGLTREPTLFMLLRSGLSALKTPHSYEESSININDPLSNDLFREIAKDLPFAHHHHSKLVCRITGDIMDDNNPPMVLPNQNVYSLKGLEELAKKNNGIIVDPRGGQSYNLSDAKKLFIM</sequence>
<evidence type="ECO:0000259" key="8">
    <source>
        <dbReference type="PROSITE" id="PS50897"/>
    </source>
</evidence>
<dbReference type="GO" id="GO:0061630">
    <property type="term" value="F:ubiquitin protein ligase activity"/>
    <property type="evidence" value="ECO:0007669"/>
    <property type="project" value="InterPro"/>
</dbReference>
<keyword evidence="2" id="KW-0963">Cytoplasm</keyword>
<dbReference type="InterPro" id="IPR006594">
    <property type="entry name" value="LisH"/>
</dbReference>
<dbReference type="Pfam" id="PF10607">
    <property type="entry name" value="CTLH"/>
    <property type="match status" value="1"/>
</dbReference>
<feature type="compositionally biased region" description="Low complexity" evidence="7">
    <location>
        <begin position="26"/>
        <end position="39"/>
    </location>
</feature>
<dbReference type="InterPro" id="IPR013144">
    <property type="entry name" value="CRA_dom"/>
</dbReference>
<name>A0AA88GHY4_NAELO</name>
<dbReference type="AlphaFoldDB" id="A0AA88GHY4"/>
<dbReference type="GO" id="GO:0034657">
    <property type="term" value="C:GID complex"/>
    <property type="evidence" value="ECO:0007669"/>
    <property type="project" value="TreeGrafter"/>
</dbReference>
<evidence type="ECO:0008006" key="12">
    <source>
        <dbReference type="Google" id="ProtNLM"/>
    </source>
</evidence>
<dbReference type="GeneID" id="68101825"/>
<dbReference type="PROSITE" id="PS50897">
    <property type="entry name" value="CTLH"/>
    <property type="match status" value="1"/>
</dbReference>
<dbReference type="InterPro" id="IPR024964">
    <property type="entry name" value="CTLH/CRA"/>
</dbReference>
<gene>
    <name evidence="10" type="ORF">C9374_009371</name>
</gene>
<evidence type="ECO:0000259" key="9">
    <source>
        <dbReference type="PROSITE" id="PS51867"/>
    </source>
</evidence>
<feature type="domain" description="RING-Gid-type" evidence="9">
    <location>
        <begin position="378"/>
        <end position="449"/>
    </location>
</feature>
<feature type="domain" description="CTLH" evidence="8">
    <location>
        <begin position="209"/>
        <end position="266"/>
    </location>
</feature>
<comment type="subcellular location">
    <subcellularLocation>
        <location evidence="1">Cytoplasm</location>
    </subcellularLocation>
</comment>
<keyword evidence="11" id="KW-1185">Reference proteome</keyword>
<dbReference type="EMBL" id="PYSW02000038">
    <property type="protein sequence ID" value="KAG2377460.1"/>
    <property type="molecule type" value="Genomic_DNA"/>
</dbReference>
<evidence type="ECO:0000256" key="2">
    <source>
        <dbReference type="ARBA" id="ARBA00022490"/>
    </source>
</evidence>
<dbReference type="SMART" id="SM00757">
    <property type="entry name" value="CRA"/>
    <property type="match status" value="1"/>
</dbReference>
<dbReference type="PANTHER" id="PTHR12170">
    <property type="entry name" value="MACROPHAGE ERYTHROBLAST ATTACHER-RELATED"/>
    <property type="match status" value="1"/>
</dbReference>
<dbReference type="InterPro" id="IPR045098">
    <property type="entry name" value="Fyv10_fam"/>
</dbReference>
<dbReference type="CDD" id="cd16659">
    <property type="entry name" value="RING-Ubox_Emp"/>
    <property type="match status" value="1"/>
</dbReference>
<evidence type="ECO:0000256" key="7">
    <source>
        <dbReference type="SAM" id="MobiDB-lite"/>
    </source>
</evidence>
<proteinExistence type="predicted"/>
<dbReference type="GO" id="GO:0043161">
    <property type="term" value="P:proteasome-mediated ubiquitin-dependent protein catabolic process"/>
    <property type="evidence" value="ECO:0007669"/>
    <property type="project" value="InterPro"/>
</dbReference>
<protein>
    <recommendedName>
        <fullName evidence="12">Macrophage erythroblast attacher</fullName>
    </recommendedName>
</protein>
<dbReference type="GO" id="GO:0008270">
    <property type="term" value="F:zinc ion binding"/>
    <property type="evidence" value="ECO:0007669"/>
    <property type="project" value="UniProtKB-KW"/>
</dbReference>
<dbReference type="Proteomes" id="UP000816034">
    <property type="component" value="Unassembled WGS sequence"/>
</dbReference>
<feature type="compositionally biased region" description="Low complexity" evidence="7">
    <location>
        <begin position="1"/>
        <end position="13"/>
    </location>
</feature>
<organism evidence="10 11">
    <name type="scientific">Naegleria lovaniensis</name>
    <name type="common">Amoeba</name>
    <dbReference type="NCBI Taxonomy" id="51637"/>
    <lineage>
        <taxon>Eukaryota</taxon>
        <taxon>Discoba</taxon>
        <taxon>Heterolobosea</taxon>
        <taxon>Tetramitia</taxon>
        <taxon>Eutetramitia</taxon>
        <taxon>Vahlkampfiidae</taxon>
        <taxon>Naegleria</taxon>
    </lineage>
</organism>
<dbReference type="GO" id="GO:0005737">
    <property type="term" value="C:cytoplasm"/>
    <property type="evidence" value="ECO:0007669"/>
    <property type="project" value="UniProtKB-SubCell"/>
</dbReference>
<feature type="region of interest" description="Disordered" evidence="7">
    <location>
        <begin position="272"/>
        <end position="299"/>
    </location>
</feature>
<dbReference type="InterPro" id="IPR006595">
    <property type="entry name" value="CTLH_C"/>
</dbReference>
<dbReference type="GO" id="GO:0005634">
    <property type="term" value="C:nucleus"/>
    <property type="evidence" value="ECO:0007669"/>
    <property type="project" value="TreeGrafter"/>
</dbReference>
<evidence type="ECO:0000256" key="5">
    <source>
        <dbReference type="ARBA" id="ARBA00022833"/>
    </source>
</evidence>
<evidence type="ECO:0000256" key="6">
    <source>
        <dbReference type="PROSITE-ProRule" id="PRU01215"/>
    </source>
</evidence>